<evidence type="ECO:0000313" key="6">
    <source>
        <dbReference type="Proteomes" id="UP000007798"/>
    </source>
</evidence>
<dbReference type="FunCoup" id="B4MQ79">
    <property type="interactions" value="22"/>
</dbReference>
<dbReference type="OMA" id="AMLHAQC"/>
<dbReference type="KEGG" id="dwi:6640129"/>
<gene>
    <name evidence="5" type="primary">Dwil\GK21473</name>
    <name evidence="5" type="ORF">Dwil_GK21473</name>
    <name evidence="5" type="ORF">GK21473</name>
</gene>
<dbReference type="eggNOG" id="ENOG502TBV0">
    <property type="taxonomic scope" value="Eukaryota"/>
</dbReference>
<accession>B4MQ79</accession>
<sequence>MPLGLKRIFLILWIVWYMLHLAESEGNLTCTKMLDTRSQDECCGNNVLSRFMFVTTNCSKYWDDFDTCRYECLYNNWNLLDSKNKIQRPELYDMITRLYNPLNGYNNYGLAMKRAFEDCDKLYLKYADFVLLYSAQAQNYLRLDKNCEPFALYYAQCVSGNLFMNCPKEYWRDNVMCNEYKTELISCSKYLGLTTVPNDDTLNEPGLKKNGANGHRKRLIDSIMPVILFMFIGFLRNI</sequence>
<keyword evidence="4" id="KW-0732">Signal</keyword>
<evidence type="ECO:0000256" key="1">
    <source>
        <dbReference type="ARBA" id="ARBA00004613"/>
    </source>
</evidence>
<dbReference type="GeneID" id="6640129"/>
<dbReference type="AlphaFoldDB" id="B4MQ79"/>
<keyword evidence="3" id="KW-0964">Secreted</keyword>
<proteinExistence type="inferred from homology"/>
<evidence type="ECO:0000256" key="3">
    <source>
        <dbReference type="ARBA" id="ARBA00022525"/>
    </source>
</evidence>
<dbReference type="PANTHER" id="PTHR21066">
    <property type="entry name" value="ODORANT-BINDING PROTEIN 59A-RELATED"/>
    <property type="match status" value="1"/>
</dbReference>
<dbReference type="Proteomes" id="UP000007798">
    <property type="component" value="Unassembled WGS sequence"/>
</dbReference>
<dbReference type="SMR" id="B4MQ79"/>
<comment type="subcellular location">
    <subcellularLocation>
        <location evidence="1">Secreted</location>
    </subcellularLocation>
</comment>
<feature type="signal peptide" evidence="4">
    <location>
        <begin position="1"/>
        <end position="24"/>
    </location>
</feature>
<dbReference type="InterPro" id="IPR052295">
    <property type="entry name" value="Odorant-binding_protein"/>
</dbReference>
<evidence type="ECO:0000256" key="2">
    <source>
        <dbReference type="ARBA" id="ARBA00008098"/>
    </source>
</evidence>
<reference evidence="5 6" key="1">
    <citation type="journal article" date="2007" name="Nature">
        <title>Evolution of genes and genomes on the Drosophila phylogeny.</title>
        <authorList>
            <consortium name="Drosophila 12 Genomes Consortium"/>
            <person name="Clark A.G."/>
            <person name="Eisen M.B."/>
            <person name="Smith D.R."/>
            <person name="Bergman C.M."/>
            <person name="Oliver B."/>
            <person name="Markow T.A."/>
            <person name="Kaufman T.C."/>
            <person name="Kellis M."/>
            <person name="Gelbart W."/>
            <person name="Iyer V.N."/>
            <person name="Pollard D.A."/>
            <person name="Sackton T.B."/>
            <person name="Larracuente A.M."/>
            <person name="Singh N.D."/>
            <person name="Abad J.P."/>
            <person name="Abt D.N."/>
            <person name="Adryan B."/>
            <person name="Aguade M."/>
            <person name="Akashi H."/>
            <person name="Anderson W.W."/>
            <person name="Aquadro C.F."/>
            <person name="Ardell D.H."/>
            <person name="Arguello R."/>
            <person name="Artieri C.G."/>
            <person name="Barbash D.A."/>
            <person name="Barker D."/>
            <person name="Barsanti P."/>
            <person name="Batterham P."/>
            <person name="Batzoglou S."/>
            <person name="Begun D."/>
            <person name="Bhutkar A."/>
            <person name="Blanco E."/>
            <person name="Bosak S.A."/>
            <person name="Bradley R.K."/>
            <person name="Brand A.D."/>
            <person name="Brent M.R."/>
            <person name="Brooks A.N."/>
            <person name="Brown R.H."/>
            <person name="Butlin R.K."/>
            <person name="Caggese C."/>
            <person name="Calvi B.R."/>
            <person name="Bernardo de Carvalho A."/>
            <person name="Caspi A."/>
            <person name="Castrezana S."/>
            <person name="Celniker S.E."/>
            <person name="Chang J.L."/>
            <person name="Chapple C."/>
            <person name="Chatterji S."/>
            <person name="Chinwalla A."/>
            <person name="Civetta A."/>
            <person name="Clifton S.W."/>
            <person name="Comeron J.M."/>
            <person name="Costello J.C."/>
            <person name="Coyne J.A."/>
            <person name="Daub J."/>
            <person name="David R.G."/>
            <person name="Delcher A.L."/>
            <person name="Delehaunty K."/>
            <person name="Do C.B."/>
            <person name="Ebling H."/>
            <person name="Edwards K."/>
            <person name="Eickbush T."/>
            <person name="Evans J.D."/>
            <person name="Filipski A."/>
            <person name="Findeiss S."/>
            <person name="Freyhult E."/>
            <person name="Fulton L."/>
            <person name="Fulton R."/>
            <person name="Garcia A.C."/>
            <person name="Gardiner A."/>
            <person name="Garfield D.A."/>
            <person name="Garvin B.E."/>
            <person name="Gibson G."/>
            <person name="Gilbert D."/>
            <person name="Gnerre S."/>
            <person name="Godfrey J."/>
            <person name="Good R."/>
            <person name="Gotea V."/>
            <person name="Gravely B."/>
            <person name="Greenberg A.J."/>
            <person name="Griffiths-Jones S."/>
            <person name="Gross S."/>
            <person name="Guigo R."/>
            <person name="Gustafson E.A."/>
            <person name="Haerty W."/>
            <person name="Hahn M.W."/>
            <person name="Halligan D.L."/>
            <person name="Halpern A.L."/>
            <person name="Halter G.M."/>
            <person name="Han M.V."/>
            <person name="Heger A."/>
            <person name="Hillier L."/>
            <person name="Hinrichs A.S."/>
            <person name="Holmes I."/>
            <person name="Hoskins R.A."/>
            <person name="Hubisz M.J."/>
            <person name="Hultmark D."/>
            <person name="Huntley M.A."/>
            <person name="Jaffe D.B."/>
            <person name="Jagadeeshan S."/>
            <person name="Jeck W.R."/>
            <person name="Johnson J."/>
            <person name="Jones C.D."/>
            <person name="Jordan W.C."/>
            <person name="Karpen G.H."/>
            <person name="Kataoka E."/>
            <person name="Keightley P.D."/>
            <person name="Kheradpour P."/>
            <person name="Kirkness E.F."/>
            <person name="Koerich L.B."/>
            <person name="Kristiansen K."/>
            <person name="Kudrna D."/>
            <person name="Kulathinal R.J."/>
            <person name="Kumar S."/>
            <person name="Kwok R."/>
            <person name="Lander E."/>
            <person name="Langley C.H."/>
            <person name="Lapoint R."/>
            <person name="Lazzaro B.P."/>
            <person name="Lee S.J."/>
            <person name="Levesque L."/>
            <person name="Li R."/>
            <person name="Lin C.F."/>
            <person name="Lin M.F."/>
            <person name="Lindblad-Toh K."/>
            <person name="Llopart A."/>
            <person name="Long M."/>
            <person name="Low L."/>
            <person name="Lozovsky E."/>
            <person name="Lu J."/>
            <person name="Luo M."/>
            <person name="Machado C.A."/>
            <person name="Makalowski W."/>
            <person name="Marzo M."/>
            <person name="Matsuda M."/>
            <person name="Matzkin L."/>
            <person name="McAllister B."/>
            <person name="McBride C.S."/>
            <person name="McKernan B."/>
            <person name="McKernan K."/>
            <person name="Mendez-Lago M."/>
            <person name="Minx P."/>
            <person name="Mollenhauer M.U."/>
            <person name="Montooth K."/>
            <person name="Mount S.M."/>
            <person name="Mu X."/>
            <person name="Myers E."/>
            <person name="Negre B."/>
            <person name="Newfeld S."/>
            <person name="Nielsen R."/>
            <person name="Noor M.A."/>
            <person name="O'Grady P."/>
            <person name="Pachter L."/>
            <person name="Papaceit M."/>
            <person name="Parisi M.J."/>
            <person name="Parisi M."/>
            <person name="Parts L."/>
            <person name="Pedersen J.S."/>
            <person name="Pesole G."/>
            <person name="Phillippy A.M."/>
            <person name="Ponting C.P."/>
            <person name="Pop M."/>
            <person name="Porcelli D."/>
            <person name="Powell J.R."/>
            <person name="Prohaska S."/>
            <person name="Pruitt K."/>
            <person name="Puig M."/>
            <person name="Quesneville H."/>
            <person name="Ram K.R."/>
            <person name="Rand D."/>
            <person name="Rasmussen M.D."/>
            <person name="Reed L.K."/>
            <person name="Reenan R."/>
            <person name="Reily A."/>
            <person name="Remington K.A."/>
            <person name="Rieger T.T."/>
            <person name="Ritchie M.G."/>
            <person name="Robin C."/>
            <person name="Rogers Y.H."/>
            <person name="Rohde C."/>
            <person name="Rozas J."/>
            <person name="Rubenfield M.J."/>
            <person name="Ruiz A."/>
            <person name="Russo S."/>
            <person name="Salzberg S.L."/>
            <person name="Sanchez-Gracia A."/>
            <person name="Saranga D.J."/>
            <person name="Sato H."/>
            <person name="Schaeffer S.W."/>
            <person name="Schatz M.C."/>
            <person name="Schlenke T."/>
            <person name="Schwartz R."/>
            <person name="Segarra C."/>
            <person name="Singh R.S."/>
            <person name="Sirot L."/>
            <person name="Sirota M."/>
            <person name="Sisneros N.B."/>
            <person name="Smith C.D."/>
            <person name="Smith T.F."/>
            <person name="Spieth J."/>
            <person name="Stage D.E."/>
            <person name="Stark A."/>
            <person name="Stephan W."/>
            <person name="Strausberg R.L."/>
            <person name="Strempel S."/>
            <person name="Sturgill D."/>
            <person name="Sutton G."/>
            <person name="Sutton G.G."/>
            <person name="Tao W."/>
            <person name="Teichmann S."/>
            <person name="Tobari Y.N."/>
            <person name="Tomimura Y."/>
            <person name="Tsolas J.M."/>
            <person name="Valente V.L."/>
            <person name="Venter E."/>
            <person name="Venter J.C."/>
            <person name="Vicario S."/>
            <person name="Vieira F.G."/>
            <person name="Vilella A.J."/>
            <person name="Villasante A."/>
            <person name="Walenz B."/>
            <person name="Wang J."/>
            <person name="Wasserman M."/>
            <person name="Watts T."/>
            <person name="Wilson D."/>
            <person name="Wilson R.K."/>
            <person name="Wing R.A."/>
            <person name="Wolfner M.F."/>
            <person name="Wong A."/>
            <person name="Wong G.K."/>
            <person name="Wu C.I."/>
            <person name="Wu G."/>
            <person name="Yamamoto D."/>
            <person name="Yang H.P."/>
            <person name="Yang S.P."/>
            <person name="Yorke J.A."/>
            <person name="Yoshida K."/>
            <person name="Zdobnov E."/>
            <person name="Zhang P."/>
            <person name="Zhang Y."/>
            <person name="Zimin A.V."/>
            <person name="Baldwin J."/>
            <person name="Abdouelleil A."/>
            <person name="Abdulkadir J."/>
            <person name="Abebe A."/>
            <person name="Abera B."/>
            <person name="Abreu J."/>
            <person name="Acer S.C."/>
            <person name="Aftuck L."/>
            <person name="Alexander A."/>
            <person name="An P."/>
            <person name="Anderson E."/>
            <person name="Anderson S."/>
            <person name="Arachi H."/>
            <person name="Azer M."/>
            <person name="Bachantsang P."/>
            <person name="Barry A."/>
            <person name="Bayul T."/>
            <person name="Berlin A."/>
            <person name="Bessette D."/>
            <person name="Bloom T."/>
            <person name="Blye J."/>
            <person name="Boguslavskiy L."/>
            <person name="Bonnet C."/>
            <person name="Boukhgalter B."/>
            <person name="Bourzgui I."/>
            <person name="Brown A."/>
            <person name="Cahill P."/>
            <person name="Channer S."/>
            <person name="Cheshatsang Y."/>
            <person name="Chuda L."/>
            <person name="Citroen M."/>
            <person name="Collymore A."/>
            <person name="Cooke P."/>
            <person name="Costello M."/>
            <person name="D'Aco K."/>
            <person name="Daza R."/>
            <person name="De Haan G."/>
            <person name="DeGray S."/>
            <person name="DeMaso C."/>
            <person name="Dhargay N."/>
            <person name="Dooley K."/>
            <person name="Dooley E."/>
            <person name="Doricent M."/>
            <person name="Dorje P."/>
            <person name="Dorjee K."/>
            <person name="Dupes A."/>
            <person name="Elong R."/>
            <person name="Falk J."/>
            <person name="Farina A."/>
            <person name="Faro S."/>
            <person name="Ferguson D."/>
            <person name="Fisher S."/>
            <person name="Foley C.D."/>
            <person name="Franke A."/>
            <person name="Friedrich D."/>
            <person name="Gadbois L."/>
            <person name="Gearin G."/>
            <person name="Gearin C.R."/>
            <person name="Giannoukos G."/>
            <person name="Goode T."/>
            <person name="Graham J."/>
            <person name="Grandbois E."/>
            <person name="Grewal S."/>
            <person name="Gyaltsen K."/>
            <person name="Hafez N."/>
            <person name="Hagos B."/>
            <person name="Hall J."/>
            <person name="Henson C."/>
            <person name="Hollinger A."/>
            <person name="Honan T."/>
            <person name="Huard M.D."/>
            <person name="Hughes L."/>
            <person name="Hurhula B."/>
            <person name="Husby M.E."/>
            <person name="Kamat A."/>
            <person name="Kanga B."/>
            <person name="Kashin S."/>
            <person name="Khazanovich D."/>
            <person name="Kisner P."/>
            <person name="Lance K."/>
            <person name="Lara M."/>
            <person name="Lee W."/>
            <person name="Lennon N."/>
            <person name="Letendre F."/>
            <person name="LeVine R."/>
            <person name="Lipovsky A."/>
            <person name="Liu X."/>
            <person name="Liu J."/>
            <person name="Liu S."/>
            <person name="Lokyitsang T."/>
            <person name="Lokyitsang Y."/>
            <person name="Lubonja R."/>
            <person name="Lui A."/>
            <person name="MacDonald P."/>
            <person name="Magnisalis V."/>
            <person name="Maru K."/>
            <person name="Matthews C."/>
            <person name="McCusker W."/>
            <person name="McDonough S."/>
            <person name="Mehta T."/>
            <person name="Meldrim J."/>
            <person name="Meneus L."/>
            <person name="Mihai O."/>
            <person name="Mihalev A."/>
            <person name="Mihova T."/>
            <person name="Mittelman R."/>
            <person name="Mlenga V."/>
            <person name="Montmayeur A."/>
            <person name="Mulrain L."/>
            <person name="Navidi A."/>
            <person name="Naylor J."/>
            <person name="Negash T."/>
            <person name="Nguyen T."/>
            <person name="Nguyen N."/>
            <person name="Nicol R."/>
            <person name="Norbu C."/>
            <person name="Norbu N."/>
            <person name="Novod N."/>
            <person name="O'Neill B."/>
            <person name="Osman S."/>
            <person name="Markiewicz E."/>
            <person name="Oyono O.L."/>
            <person name="Patti C."/>
            <person name="Phunkhang P."/>
            <person name="Pierre F."/>
            <person name="Priest M."/>
            <person name="Raghuraman S."/>
            <person name="Rege F."/>
            <person name="Reyes R."/>
            <person name="Rise C."/>
            <person name="Rogov P."/>
            <person name="Ross K."/>
            <person name="Ryan E."/>
            <person name="Settipalli S."/>
            <person name="Shea T."/>
            <person name="Sherpa N."/>
            <person name="Shi L."/>
            <person name="Shih D."/>
            <person name="Sparrow T."/>
            <person name="Spaulding J."/>
            <person name="Stalker J."/>
            <person name="Stange-Thomann N."/>
            <person name="Stavropoulos S."/>
            <person name="Stone C."/>
            <person name="Strader C."/>
            <person name="Tesfaye S."/>
            <person name="Thomson T."/>
            <person name="Thoulutsang Y."/>
            <person name="Thoulutsang D."/>
            <person name="Topham K."/>
            <person name="Topping I."/>
            <person name="Tsamla T."/>
            <person name="Vassiliev H."/>
            <person name="Vo A."/>
            <person name="Wangchuk T."/>
            <person name="Wangdi T."/>
            <person name="Weiand M."/>
            <person name="Wilkinson J."/>
            <person name="Wilson A."/>
            <person name="Yadav S."/>
            <person name="Young G."/>
            <person name="Yu Q."/>
            <person name="Zembek L."/>
            <person name="Zhong D."/>
            <person name="Zimmer A."/>
            <person name="Zwirko Z."/>
            <person name="Jaffe D.B."/>
            <person name="Alvarez P."/>
            <person name="Brockman W."/>
            <person name="Butler J."/>
            <person name="Chin C."/>
            <person name="Gnerre S."/>
            <person name="Grabherr M."/>
            <person name="Kleber M."/>
            <person name="Mauceli E."/>
            <person name="MacCallum I."/>
        </authorList>
    </citation>
    <scope>NUCLEOTIDE SEQUENCE [LARGE SCALE GENOMIC DNA]</scope>
    <source>
        <strain evidence="6">Tucson 14030-0811.24</strain>
    </source>
</reference>
<dbReference type="PhylomeDB" id="B4MQ79"/>
<organism evidence="6">
    <name type="scientific">Drosophila willistoni</name>
    <name type="common">Fruit fly</name>
    <dbReference type="NCBI Taxonomy" id="7260"/>
    <lineage>
        <taxon>Eukaryota</taxon>
        <taxon>Metazoa</taxon>
        <taxon>Ecdysozoa</taxon>
        <taxon>Arthropoda</taxon>
        <taxon>Hexapoda</taxon>
        <taxon>Insecta</taxon>
        <taxon>Pterygota</taxon>
        <taxon>Neoptera</taxon>
        <taxon>Endopterygota</taxon>
        <taxon>Diptera</taxon>
        <taxon>Brachycera</taxon>
        <taxon>Muscomorpha</taxon>
        <taxon>Ephydroidea</taxon>
        <taxon>Drosophilidae</taxon>
        <taxon>Drosophila</taxon>
        <taxon>Sophophora</taxon>
    </lineage>
</organism>
<dbReference type="InParanoid" id="B4MQ79"/>
<keyword evidence="6" id="KW-1185">Reference proteome</keyword>
<dbReference type="EMBL" id="CH963849">
    <property type="protein sequence ID" value="EDW74268.1"/>
    <property type="molecule type" value="Genomic_DNA"/>
</dbReference>
<dbReference type="Gene3D" id="1.10.238.270">
    <property type="match status" value="1"/>
</dbReference>
<dbReference type="PANTHER" id="PTHR21066:SF3">
    <property type="entry name" value="IP02236P"/>
    <property type="match status" value="1"/>
</dbReference>
<evidence type="ECO:0000256" key="4">
    <source>
        <dbReference type="SAM" id="SignalP"/>
    </source>
</evidence>
<dbReference type="CTD" id="246435"/>
<feature type="chain" id="PRO_5002818331" evidence="4">
    <location>
        <begin position="25"/>
        <end position="238"/>
    </location>
</feature>
<dbReference type="HOGENOM" id="CLU_1171729_0_0_1"/>
<comment type="similarity">
    <text evidence="2">Belongs to the PBP/GOBP family.</text>
</comment>
<protein>
    <submittedName>
        <fullName evidence="5">GK21473</fullName>
    </submittedName>
</protein>
<dbReference type="GO" id="GO:0005576">
    <property type="term" value="C:extracellular region"/>
    <property type="evidence" value="ECO:0007669"/>
    <property type="project" value="UniProtKB-SubCell"/>
</dbReference>
<name>B4MQ79_DROWI</name>
<dbReference type="OrthoDB" id="7855816at2759"/>
<evidence type="ECO:0000313" key="5">
    <source>
        <dbReference type="EMBL" id="EDW74268.1"/>
    </source>
</evidence>